<dbReference type="OrthoDB" id="264813at2"/>
<name>A0A2V1MXZ5_9LACO</name>
<gene>
    <name evidence="2" type="ORF">DCM90_07585</name>
</gene>
<dbReference type="InterPro" id="IPR038477">
    <property type="entry name" value="ASST_N_sf"/>
</dbReference>
<reference evidence="2 3" key="1">
    <citation type="journal article" date="2018" name="Int. J. Syst. Evol. Microbiol.">
        <title>Lactobacillus bambusae sp. nov., isolated from a traditional fermented Ma-bamboo shoots of Taiwan.</title>
        <authorList>
            <person name="Wang L.-T."/>
        </authorList>
    </citation>
    <scope>NUCLEOTIDE SEQUENCE [LARGE SCALE GENOMIC DNA]</scope>
    <source>
        <strain evidence="2 3">BS-W1</strain>
    </source>
</reference>
<proteinExistence type="predicted"/>
<dbReference type="GO" id="GO:0004062">
    <property type="term" value="F:aryl sulfotransferase activity"/>
    <property type="evidence" value="ECO:0007669"/>
    <property type="project" value="InterPro"/>
</dbReference>
<sequence>MSTTRQDSQKALVATYQKAATSNKYWLSSPYVKVNPYKRSPLTGLVIFQTSEASKVKVTVPGKTAKTTISTTYKSYTTKHSIPVMGLYAGKTNRVKLTVTSKSGKVTTKTVNMKTAALPSNLAKIKFNVKTAKTSKMALGPGNDKLTFLVRTTHQPFGVDAKGDIRWYSTDYNQHVFKQLKNNHILRLAKKNNGAKVYNEILEEDYLGRVYKQYDLSTETHSANAGNKKYPVKSDEYTLIHHDAVQLPNGNYLLTVSDGTENMTSRKNSKKRYSEDTIVELDHKTGKITRVIDFKKILPASMYNNTKLTGNSRDWLHMNSIYYDQKTGDIVVSSRNQDMVMRLNYKTLKWRWIYSSKTKSSWPKAYRKYLLTADKGTPYTGGQHAAILLPNSTSTNQYLQVFDNNIAVTYGDKKTSGKYSQGITYRINPKTKKVKKVQSYGASLGTGNFSPIIGSNRYLYNGNSLLDFGYLSLGTKSNIREVTKNGDLVYNLEMSNLENKGYTYRAERFSLYPDNDGSLAKTYE</sequence>
<dbReference type="EMBL" id="QCXQ01000005">
    <property type="protein sequence ID" value="PWF99701.1"/>
    <property type="molecule type" value="Genomic_DNA"/>
</dbReference>
<accession>A0A2V1MXZ5</accession>
<dbReference type="InterPro" id="IPR035391">
    <property type="entry name" value="Arylsulfotran_N"/>
</dbReference>
<dbReference type="InterPro" id="IPR010262">
    <property type="entry name" value="Arylsulfotransferase_bact"/>
</dbReference>
<comment type="caution">
    <text evidence="2">The sequence shown here is derived from an EMBL/GenBank/DDBJ whole genome shotgun (WGS) entry which is preliminary data.</text>
</comment>
<dbReference type="Proteomes" id="UP000245080">
    <property type="component" value="Unassembled WGS sequence"/>
</dbReference>
<organism evidence="2 3">
    <name type="scientific">Levilactobacillus bambusae</name>
    <dbReference type="NCBI Taxonomy" id="2024736"/>
    <lineage>
        <taxon>Bacteria</taxon>
        <taxon>Bacillati</taxon>
        <taxon>Bacillota</taxon>
        <taxon>Bacilli</taxon>
        <taxon>Lactobacillales</taxon>
        <taxon>Lactobacillaceae</taxon>
        <taxon>Levilactobacillus</taxon>
    </lineage>
</organism>
<feature type="domain" description="Arylsulfotransferase N-terminal" evidence="1">
    <location>
        <begin position="31"/>
        <end position="116"/>
    </location>
</feature>
<evidence type="ECO:0000313" key="3">
    <source>
        <dbReference type="Proteomes" id="UP000245080"/>
    </source>
</evidence>
<dbReference type="AlphaFoldDB" id="A0A2V1MXZ5"/>
<dbReference type="Pfam" id="PF05935">
    <property type="entry name" value="Arylsulfotrans"/>
    <property type="match status" value="1"/>
</dbReference>
<dbReference type="InterPro" id="IPR011043">
    <property type="entry name" value="Gal_Oxase/kelch_b-propeller"/>
</dbReference>
<keyword evidence="2" id="KW-0808">Transferase</keyword>
<keyword evidence="3" id="KW-1185">Reference proteome</keyword>
<dbReference type="Gene3D" id="2.60.40.3100">
    <property type="entry name" value="Arylsulphate sulphotransferase monomer, N-terminal domain"/>
    <property type="match status" value="1"/>
</dbReference>
<protein>
    <submittedName>
        <fullName evidence="2">Aryl-sulfate sulfotransferase</fullName>
    </submittedName>
</protein>
<dbReference type="SUPFAM" id="SSF50965">
    <property type="entry name" value="Galactose oxidase, central domain"/>
    <property type="match status" value="1"/>
</dbReference>
<dbReference type="Pfam" id="PF17425">
    <property type="entry name" value="Arylsulfotran_N"/>
    <property type="match status" value="1"/>
</dbReference>
<evidence type="ECO:0000259" key="1">
    <source>
        <dbReference type="Pfam" id="PF17425"/>
    </source>
</evidence>
<evidence type="ECO:0000313" key="2">
    <source>
        <dbReference type="EMBL" id="PWF99701.1"/>
    </source>
</evidence>